<dbReference type="EMBL" id="AESD01000608">
    <property type="protein sequence ID" value="EHJ11249.1"/>
    <property type="molecule type" value="Genomic_DNA"/>
</dbReference>
<dbReference type="Proteomes" id="UP000003477">
    <property type="component" value="Unassembled WGS sequence"/>
</dbReference>
<dbReference type="PRINTS" id="PR01490">
    <property type="entry name" value="RTXTOXIND"/>
</dbReference>
<dbReference type="AlphaFoldDB" id="G5J982"/>
<evidence type="ECO:0000256" key="4">
    <source>
        <dbReference type="ARBA" id="ARBA00022989"/>
    </source>
</evidence>
<evidence type="ECO:0000313" key="11">
    <source>
        <dbReference type="Proteomes" id="UP000003477"/>
    </source>
</evidence>
<keyword evidence="5" id="KW-0472">Membrane</keyword>
<accession>G5J982</accession>
<evidence type="ECO:0000256" key="5">
    <source>
        <dbReference type="ARBA" id="ARBA00023136"/>
    </source>
</evidence>
<evidence type="ECO:0000256" key="1">
    <source>
        <dbReference type="ARBA" id="ARBA00004167"/>
    </source>
</evidence>
<feature type="domain" description="CzcB-like barrel-sandwich hybrid" evidence="8">
    <location>
        <begin position="94"/>
        <end position="437"/>
    </location>
</feature>
<evidence type="ECO:0000256" key="6">
    <source>
        <dbReference type="SAM" id="Coils"/>
    </source>
</evidence>
<dbReference type="Pfam" id="PF25973">
    <property type="entry name" value="BSH_CzcB"/>
    <property type="match status" value="1"/>
</dbReference>
<proteinExistence type="inferred from homology"/>
<keyword evidence="3" id="KW-0812">Transmembrane</keyword>
<dbReference type="RefSeq" id="WP_007311968.1">
    <property type="nucleotide sequence ID" value="NZ_AESD01000608.1"/>
</dbReference>
<evidence type="ECO:0000313" key="10">
    <source>
        <dbReference type="EMBL" id="EHJ11249.1"/>
    </source>
</evidence>
<feature type="region of interest" description="Disordered" evidence="7">
    <location>
        <begin position="1"/>
        <end position="21"/>
    </location>
</feature>
<protein>
    <submittedName>
        <fullName evidence="10">Secretion protein HlyD family protein</fullName>
    </submittedName>
</protein>
<comment type="subcellular location">
    <subcellularLocation>
        <location evidence="1">Membrane</location>
        <topology evidence="1">Single-pass membrane protein</topology>
    </subcellularLocation>
</comment>
<dbReference type="PANTHER" id="PTHR30386:SF26">
    <property type="entry name" value="TRANSPORT PROTEIN COMB"/>
    <property type="match status" value="1"/>
</dbReference>
<dbReference type="SUPFAM" id="SSF51230">
    <property type="entry name" value="Single hybrid motif"/>
    <property type="match status" value="1"/>
</dbReference>
<dbReference type="Gene3D" id="2.40.50.100">
    <property type="match status" value="1"/>
</dbReference>
<evidence type="ECO:0000256" key="2">
    <source>
        <dbReference type="ARBA" id="ARBA00009477"/>
    </source>
</evidence>
<evidence type="ECO:0000256" key="3">
    <source>
        <dbReference type="ARBA" id="ARBA00022692"/>
    </source>
</evidence>
<organism evidence="10 11">
    <name type="scientific">Crocosphaera watsonii WH 0003</name>
    <dbReference type="NCBI Taxonomy" id="423471"/>
    <lineage>
        <taxon>Bacteria</taxon>
        <taxon>Bacillati</taxon>
        <taxon>Cyanobacteriota</taxon>
        <taxon>Cyanophyceae</taxon>
        <taxon>Oscillatoriophycideae</taxon>
        <taxon>Chroococcales</taxon>
        <taxon>Aphanothecaceae</taxon>
        <taxon>Crocosphaera</taxon>
    </lineage>
</organism>
<dbReference type="GeneID" id="88767483"/>
<dbReference type="InterPro" id="IPR050739">
    <property type="entry name" value="MFP"/>
</dbReference>
<evidence type="ECO:0000259" key="8">
    <source>
        <dbReference type="Pfam" id="PF25973"/>
    </source>
</evidence>
<comment type="caution">
    <text evidence="10">The sequence shown here is derived from an EMBL/GenBank/DDBJ whole genome shotgun (WGS) entry which is preliminary data.</text>
</comment>
<keyword evidence="6" id="KW-0175">Coiled coil</keyword>
<keyword evidence="4" id="KW-1133">Transmembrane helix</keyword>
<dbReference type="PANTHER" id="PTHR30386">
    <property type="entry name" value="MEMBRANE FUSION SUBUNIT OF EMRAB-TOLC MULTIDRUG EFFLUX PUMP"/>
    <property type="match status" value="1"/>
</dbReference>
<evidence type="ECO:0000259" key="9">
    <source>
        <dbReference type="Pfam" id="PF26002"/>
    </source>
</evidence>
<gene>
    <name evidence="10" type="ORF">CWATWH0003_3999</name>
</gene>
<dbReference type="Pfam" id="PF26002">
    <property type="entry name" value="Beta-barrel_AprE"/>
    <property type="match status" value="1"/>
</dbReference>
<dbReference type="PATRIC" id="fig|423471.3.peg.3749"/>
<dbReference type="InterPro" id="IPR058647">
    <property type="entry name" value="BSH_CzcB-like"/>
</dbReference>
<comment type="similarity">
    <text evidence="2">Belongs to the membrane fusion protein (MFP) (TC 8.A.1) family.</text>
</comment>
<sequence length="572" mass="64105">MSQYKDNLTENSPSEEPINSSLNVEEVSPGILRRFAPKRSFDRSVILQQTPHWSRGVVAAIVGVTTLGIIWANVAKIEQVIPARGQLKPQGSVKEVQAPLSGVVQEVYVEEGDQVEANQVLLKLDSTASAKELVSLKKIQKNLQQENKFYQNLIQQSLDAYQVEVAIARLKLPQTVADLTRNRATLITENRLFGGLVNQGMGAINLSAEQFARLQATRKEVISRATAAQIEVQKLHKQLNQNQVQLAEARVQLAKDQQVLGDIDVRNQLIQAQARESLRIEQEILDNVSPLLDEGAIPQLQIKKQQQQVNDRYAALVEDRGNGAIEYERQQQQIENRLAEIQQLNEEQQRLQLAISQAEVQLTNTTALAEREIRDKIANNEQRIAEIDSQLTKIVIENEKRIAELDSQISGVQVTLKYQELRSPVAGTVFDLQASPGYVPPPSRTEALLKIVPDDYLVAEVNITTQDIGFVREGMRSDVRIDSFPFSEFGDIKGEVVSIGSDALPPDEIDGYYRFPVKVRLDSQLLETDGREIPLQSGMSVSVNIKVREDRTVMSLLTELFTKKIESLKQVR</sequence>
<dbReference type="Gene3D" id="2.40.30.170">
    <property type="match status" value="1"/>
</dbReference>
<dbReference type="GO" id="GO:0016020">
    <property type="term" value="C:membrane"/>
    <property type="evidence" value="ECO:0007669"/>
    <property type="project" value="UniProtKB-SubCell"/>
</dbReference>
<feature type="domain" description="AprE-like beta-barrel" evidence="9">
    <location>
        <begin position="457"/>
        <end position="547"/>
    </location>
</feature>
<reference evidence="10 11" key="1">
    <citation type="journal article" date="2011" name="Front. Microbiol.">
        <title>Two Strains of Crocosphaera watsonii with Highly Conserved Genomes are Distinguished by Strain-Specific Features.</title>
        <authorList>
            <person name="Bench S.R."/>
            <person name="Ilikchyan I.N."/>
            <person name="Tripp H.J."/>
            <person name="Zehr J.P."/>
        </authorList>
    </citation>
    <scope>NUCLEOTIDE SEQUENCE [LARGE SCALE GENOMIC DNA]</scope>
    <source>
        <strain evidence="10 11">WH 0003</strain>
    </source>
</reference>
<feature type="compositionally biased region" description="Low complexity" evidence="7">
    <location>
        <begin position="10"/>
        <end position="21"/>
    </location>
</feature>
<feature type="coiled-coil region" evidence="6">
    <location>
        <begin position="324"/>
        <end position="361"/>
    </location>
</feature>
<dbReference type="InterPro" id="IPR058982">
    <property type="entry name" value="Beta-barrel_AprE"/>
</dbReference>
<name>G5J982_CROWT</name>
<dbReference type="InterPro" id="IPR011053">
    <property type="entry name" value="Single_hybrid_motif"/>
</dbReference>
<evidence type="ECO:0000256" key="7">
    <source>
        <dbReference type="SAM" id="MobiDB-lite"/>
    </source>
</evidence>